<evidence type="ECO:0000313" key="4">
    <source>
        <dbReference type="EMBL" id="KAI1706800.1"/>
    </source>
</evidence>
<keyword evidence="3" id="KW-0732">Signal</keyword>
<dbReference type="Proteomes" id="UP001201812">
    <property type="component" value="Unassembled WGS sequence"/>
</dbReference>
<sequence>MLPVALLLLILNQVNAYEYPVSDKLASASDRVAGAIAQVPGMSGIVGPSNVAGGQQQQQRNYGGGYYESNPHSGVNDQSQLGMQQPQQQEHPYNSVSSGLWGVQNQTQRPQDLFGRQNPNNPWENRGVSVQVQLRSYRNQDFRIDRERLCTCPPGNMRCIESSPTRSGYTCLVSFTVIVSSADSSVQYRSTPYVPLNQYGNVQPEYMPSIQQIMDFQLENQPTAVDVFVHNLGAVINAQTGIIEQSNTVTHIDTFVKGLNETLPSQTTGAISGQQQQANLVGTLLGTQLSLTYSVSCRGRLIGPGCDLQCNSSVVNSAKSVCVNSRTGYFSLCEWTSGPNSQVARCQNCPWGIKENAYCMDERGGVLESEHAGVVSAGYQTATIILATVAGLLLLCLVASCIYNCIG</sequence>
<protein>
    <submittedName>
        <fullName evidence="4">CBR-PQN-89 protein</fullName>
    </submittedName>
</protein>
<evidence type="ECO:0000256" key="2">
    <source>
        <dbReference type="SAM" id="Phobius"/>
    </source>
</evidence>
<dbReference type="AlphaFoldDB" id="A0AAD4MZT1"/>
<feature type="signal peptide" evidence="3">
    <location>
        <begin position="1"/>
        <end position="16"/>
    </location>
</feature>
<evidence type="ECO:0000313" key="5">
    <source>
        <dbReference type="Proteomes" id="UP001201812"/>
    </source>
</evidence>
<reference evidence="4" key="1">
    <citation type="submission" date="2022-01" db="EMBL/GenBank/DDBJ databases">
        <title>Genome Sequence Resource for Two Populations of Ditylenchus destructor, the Migratory Endoparasitic Phytonematode.</title>
        <authorList>
            <person name="Zhang H."/>
            <person name="Lin R."/>
            <person name="Xie B."/>
        </authorList>
    </citation>
    <scope>NUCLEOTIDE SEQUENCE</scope>
    <source>
        <strain evidence="4">BazhouSP</strain>
    </source>
</reference>
<keyword evidence="2" id="KW-0472">Membrane</keyword>
<feature type="chain" id="PRO_5042075719" evidence="3">
    <location>
        <begin position="17"/>
        <end position="407"/>
    </location>
</feature>
<keyword evidence="2" id="KW-0812">Transmembrane</keyword>
<organism evidence="4 5">
    <name type="scientific">Ditylenchus destructor</name>
    <dbReference type="NCBI Taxonomy" id="166010"/>
    <lineage>
        <taxon>Eukaryota</taxon>
        <taxon>Metazoa</taxon>
        <taxon>Ecdysozoa</taxon>
        <taxon>Nematoda</taxon>
        <taxon>Chromadorea</taxon>
        <taxon>Rhabditida</taxon>
        <taxon>Tylenchina</taxon>
        <taxon>Tylenchomorpha</taxon>
        <taxon>Sphaerularioidea</taxon>
        <taxon>Anguinidae</taxon>
        <taxon>Anguininae</taxon>
        <taxon>Ditylenchus</taxon>
    </lineage>
</organism>
<evidence type="ECO:0000256" key="1">
    <source>
        <dbReference type="SAM" id="MobiDB-lite"/>
    </source>
</evidence>
<comment type="caution">
    <text evidence="4">The sequence shown here is derived from an EMBL/GenBank/DDBJ whole genome shotgun (WGS) entry which is preliminary data.</text>
</comment>
<dbReference type="EMBL" id="JAKKPZ010000045">
    <property type="protein sequence ID" value="KAI1706800.1"/>
    <property type="molecule type" value="Genomic_DNA"/>
</dbReference>
<proteinExistence type="predicted"/>
<accession>A0AAD4MZT1</accession>
<feature type="compositionally biased region" description="Low complexity" evidence="1">
    <location>
        <begin position="78"/>
        <end position="89"/>
    </location>
</feature>
<evidence type="ECO:0000256" key="3">
    <source>
        <dbReference type="SAM" id="SignalP"/>
    </source>
</evidence>
<keyword evidence="5" id="KW-1185">Reference proteome</keyword>
<keyword evidence="2" id="KW-1133">Transmembrane helix</keyword>
<feature type="compositionally biased region" description="Polar residues" evidence="1">
    <location>
        <begin position="90"/>
        <end position="100"/>
    </location>
</feature>
<feature type="region of interest" description="Disordered" evidence="1">
    <location>
        <begin position="48"/>
        <end position="100"/>
    </location>
</feature>
<gene>
    <name evidence="4" type="ORF">DdX_12792</name>
</gene>
<feature type="transmembrane region" description="Helical" evidence="2">
    <location>
        <begin position="384"/>
        <end position="406"/>
    </location>
</feature>
<name>A0AAD4MZT1_9BILA</name>